<keyword evidence="5 7" id="KW-1133">Transmembrane helix</keyword>
<sequence>MYNEIFDIGFISIHGYGLMIGIGILCALITAGKRAKKRGLDADFVYSLGVVTLIFGFIGAKLLYCVVEINAFFNEPMRIVSGSGFVVYGGIIGGILAAMLYCRSKRVNFFQYFDLTVPSVALAQGFGRIGCFLAGCCYGRETDSAIGIVFHNSSFAPNGVKLIPTQLFSSAGDFLIAIVLLFYAQKDRRTGKVGSLYLILYSVGRFIIEFFRNDYRGSVGILSTSQLISVIILAIGIVMFSSKELPWANKE</sequence>
<keyword evidence="4 7" id="KW-0812">Transmembrane</keyword>
<feature type="transmembrane region" description="Helical" evidence="7">
    <location>
        <begin position="84"/>
        <end position="102"/>
    </location>
</feature>
<feature type="transmembrane region" description="Helical" evidence="7">
    <location>
        <begin position="190"/>
        <end position="208"/>
    </location>
</feature>
<dbReference type="Proteomes" id="UP001524944">
    <property type="component" value="Unassembled WGS sequence"/>
</dbReference>
<dbReference type="InterPro" id="IPR001640">
    <property type="entry name" value="Lgt"/>
</dbReference>
<feature type="transmembrane region" description="Helical" evidence="7">
    <location>
        <begin position="44"/>
        <end position="64"/>
    </location>
</feature>
<name>A0ABT1Y5L2_9FIRM</name>
<reference evidence="8 9" key="1">
    <citation type="submission" date="2022-08" db="EMBL/GenBank/DDBJ databases">
        <title>Proteogenomics of the novel Dehalobacterium formicoaceticum strain EZ94 highlights a key role of methyltransferases during anaerobic dichloromethane degradation.</title>
        <authorList>
            <person name="Wasmund K."/>
        </authorList>
    </citation>
    <scope>NUCLEOTIDE SEQUENCE [LARGE SCALE GENOMIC DNA]</scope>
    <source>
        <strain evidence="8 9">EZ94</strain>
    </source>
</reference>
<comment type="catalytic activity">
    <reaction evidence="7">
        <text>L-cysteinyl-[prolipoprotein] + a 1,2-diacyl-sn-glycero-3-phospho-(1'-sn-glycerol) = an S-1,2-diacyl-sn-glyceryl-L-cysteinyl-[prolipoprotein] + sn-glycerol 1-phosphate + H(+)</text>
        <dbReference type="Rhea" id="RHEA:56712"/>
        <dbReference type="Rhea" id="RHEA-COMP:14679"/>
        <dbReference type="Rhea" id="RHEA-COMP:14680"/>
        <dbReference type="ChEBI" id="CHEBI:15378"/>
        <dbReference type="ChEBI" id="CHEBI:29950"/>
        <dbReference type="ChEBI" id="CHEBI:57685"/>
        <dbReference type="ChEBI" id="CHEBI:64716"/>
        <dbReference type="ChEBI" id="CHEBI:140658"/>
        <dbReference type="EC" id="2.5.1.145"/>
    </reaction>
</comment>
<feature type="transmembrane region" description="Helical" evidence="7">
    <location>
        <begin position="13"/>
        <end position="32"/>
    </location>
</feature>
<dbReference type="NCBIfam" id="TIGR00544">
    <property type="entry name" value="lgt"/>
    <property type="match status" value="1"/>
</dbReference>
<dbReference type="HAMAP" id="MF_01147">
    <property type="entry name" value="Lgt"/>
    <property type="match status" value="1"/>
</dbReference>
<keyword evidence="6 7" id="KW-0472">Membrane</keyword>
<comment type="subcellular location">
    <subcellularLocation>
        <location evidence="7">Cell membrane</location>
        <topology evidence="7">Multi-pass membrane protein</topology>
    </subcellularLocation>
</comment>
<evidence type="ECO:0000256" key="4">
    <source>
        <dbReference type="ARBA" id="ARBA00022692"/>
    </source>
</evidence>
<organism evidence="8 9">
    <name type="scientific">Dehalobacterium formicoaceticum</name>
    <dbReference type="NCBI Taxonomy" id="51515"/>
    <lineage>
        <taxon>Bacteria</taxon>
        <taxon>Bacillati</taxon>
        <taxon>Bacillota</taxon>
        <taxon>Clostridia</taxon>
        <taxon>Eubacteriales</taxon>
        <taxon>Peptococcaceae</taxon>
        <taxon>Dehalobacterium</taxon>
    </lineage>
</organism>
<feature type="transmembrane region" description="Helical" evidence="7">
    <location>
        <begin position="220"/>
        <end position="241"/>
    </location>
</feature>
<comment type="caution">
    <text evidence="8">The sequence shown here is derived from an EMBL/GenBank/DDBJ whole genome shotgun (WGS) entry which is preliminary data.</text>
</comment>
<evidence type="ECO:0000256" key="5">
    <source>
        <dbReference type="ARBA" id="ARBA00022989"/>
    </source>
</evidence>
<comment type="pathway">
    <text evidence="7">Protein modification; lipoprotein biosynthesis (diacylglyceryl transfer).</text>
</comment>
<comment type="similarity">
    <text evidence="1 7">Belongs to the Lgt family.</text>
</comment>
<proteinExistence type="inferred from homology"/>
<dbReference type="EMBL" id="JANPWE010000005">
    <property type="protein sequence ID" value="MCR6546167.1"/>
    <property type="molecule type" value="Genomic_DNA"/>
</dbReference>
<evidence type="ECO:0000256" key="6">
    <source>
        <dbReference type="ARBA" id="ARBA00023136"/>
    </source>
</evidence>
<dbReference type="GO" id="GO:0016757">
    <property type="term" value="F:glycosyltransferase activity"/>
    <property type="evidence" value="ECO:0007669"/>
    <property type="project" value="UniProtKB-KW"/>
</dbReference>
<keyword evidence="8" id="KW-0328">Glycosyltransferase</keyword>
<dbReference type="NCBIfam" id="NF000778">
    <property type="entry name" value="PRK00052.3-4"/>
    <property type="match status" value="1"/>
</dbReference>
<keyword evidence="3 7" id="KW-0808">Transferase</keyword>
<evidence type="ECO:0000256" key="1">
    <source>
        <dbReference type="ARBA" id="ARBA00007150"/>
    </source>
</evidence>
<accession>A0ABT1Y5L2</accession>
<gene>
    <name evidence="7" type="primary">lgt</name>
    <name evidence="8" type="ORF">NVS47_11680</name>
</gene>
<feature type="transmembrane region" description="Helical" evidence="7">
    <location>
        <begin position="167"/>
        <end position="184"/>
    </location>
</feature>
<evidence type="ECO:0000256" key="2">
    <source>
        <dbReference type="ARBA" id="ARBA00022475"/>
    </source>
</evidence>
<comment type="function">
    <text evidence="7">Catalyzes the transfer of the diacylglyceryl group from phosphatidylglycerol to the sulfhydryl group of the N-terminal cysteine of a prolipoprotein, the first step in the formation of mature lipoproteins.</text>
</comment>
<evidence type="ECO:0000256" key="7">
    <source>
        <dbReference type="HAMAP-Rule" id="MF_01147"/>
    </source>
</evidence>
<protein>
    <recommendedName>
        <fullName evidence="7">Phosphatidylglycerol--prolipoprotein diacylglyceryl transferase</fullName>
        <ecNumber evidence="7">2.5.1.145</ecNumber>
    </recommendedName>
</protein>
<evidence type="ECO:0000313" key="8">
    <source>
        <dbReference type="EMBL" id="MCR6546167.1"/>
    </source>
</evidence>
<dbReference type="PANTHER" id="PTHR30589">
    <property type="entry name" value="PROLIPOPROTEIN DIACYLGLYCERYL TRANSFERASE"/>
    <property type="match status" value="1"/>
</dbReference>
<keyword evidence="2 7" id="KW-1003">Cell membrane</keyword>
<feature type="binding site" evidence="7">
    <location>
        <position position="128"/>
    </location>
    <ligand>
        <name>a 1,2-diacyl-sn-glycero-3-phospho-(1'-sn-glycerol)</name>
        <dbReference type="ChEBI" id="CHEBI:64716"/>
    </ligand>
</feature>
<evidence type="ECO:0000256" key="3">
    <source>
        <dbReference type="ARBA" id="ARBA00022679"/>
    </source>
</evidence>
<dbReference type="RefSeq" id="WP_257913634.1">
    <property type="nucleotide sequence ID" value="NZ_JANPWE010000005.1"/>
</dbReference>
<dbReference type="PANTHER" id="PTHR30589:SF0">
    <property type="entry name" value="PHOSPHATIDYLGLYCEROL--PROLIPOPROTEIN DIACYLGLYCERYL TRANSFERASE"/>
    <property type="match status" value="1"/>
</dbReference>
<dbReference type="EC" id="2.5.1.145" evidence="7"/>
<evidence type="ECO:0000313" key="9">
    <source>
        <dbReference type="Proteomes" id="UP001524944"/>
    </source>
</evidence>
<dbReference type="Pfam" id="PF01790">
    <property type="entry name" value="LGT"/>
    <property type="match status" value="1"/>
</dbReference>
<keyword evidence="9" id="KW-1185">Reference proteome</keyword>